<dbReference type="Pfam" id="PF14372">
    <property type="entry name" value="hAT-like_RNase-H"/>
    <property type="match status" value="1"/>
</dbReference>
<evidence type="ECO:0000259" key="12">
    <source>
        <dbReference type="PROSITE" id="PS50808"/>
    </source>
</evidence>
<evidence type="ECO:0000256" key="6">
    <source>
        <dbReference type="ARBA" id="ARBA00023015"/>
    </source>
</evidence>
<dbReference type="GO" id="GO:0003677">
    <property type="term" value="F:DNA binding"/>
    <property type="evidence" value="ECO:0007669"/>
    <property type="project" value="UniProtKB-KW"/>
</dbReference>
<dbReference type="InterPro" id="IPR008906">
    <property type="entry name" value="HATC_C_dom"/>
</dbReference>
<keyword evidence="14" id="KW-1185">Reference proteome</keyword>
<comment type="subcellular location">
    <subcellularLocation>
        <location evidence="1">Nucleus</location>
    </subcellularLocation>
</comment>
<dbReference type="InterPro" id="IPR052035">
    <property type="entry name" value="ZnF_BED_domain_contain"/>
</dbReference>
<protein>
    <recommendedName>
        <fullName evidence="12">BED-type domain-containing protein</fullName>
    </recommendedName>
</protein>
<dbReference type="Pfam" id="PF05699">
    <property type="entry name" value="Dimer_Tnp_hAT"/>
    <property type="match status" value="1"/>
</dbReference>
<evidence type="ECO:0000256" key="1">
    <source>
        <dbReference type="ARBA" id="ARBA00004123"/>
    </source>
</evidence>
<dbReference type="PROSITE" id="PS50808">
    <property type="entry name" value="ZF_BED"/>
    <property type="match status" value="1"/>
</dbReference>
<evidence type="ECO:0000313" key="14">
    <source>
        <dbReference type="Proteomes" id="UP000235388"/>
    </source>
</evidence>
<dbReference type="GO" id="GO:0008270">
    <property type="term" value="F:zinc ion binding"/>
    <property type="evidence" value="ECO:0007669"/>
    <property type="project" value="UniProtKB-KW"/>
</dbReference>
<evidence type="ECO:0000313" key="13">
    <source>
        <dbReference type="EMBL" id="PLW19193.1"/>
    </source>
</evidence>
<feature type="compositionally biased region" description="Polar residues" evidence="11">
    <location>
        <begin position="49"/>
        <end position="58"/>
    </location>
</feature>
<evidence type="ECO:0000256" key="11">
    <source>
        <dbReference type="SAM" id="MobiDB-lite"/>
    </source>
</evidence>
<keyword evidence="8" id="KW-0804">Transcription</keyword>
<keyword evidence="6" id="KW-0805">Transcription regulation</keyword>
<dbReference type="STRING" id="200324.A0A2N5T117"/>
<name>A0A2N5T117_9BASI</name>
<proteinExistence type="predicted"/>
<dbReference type="InterPro" id="IPR025525">
    <property type="entry name" value="hAT-like_transposase_RNase-H"/>
</dbReference>
<dbReference type="GO" id="GO:0046983">
    <property type="term" value="F:protein dimerization activity"/>
    <property type="evidence" value="ECO:0007669"/>
    <property type="project" value="InterPro"/>
</dbReference>
<evidence type="ECO:0000256" key="3">
    <source>
        <dbReference type="ARBA" id="ARBA00022723"/>
    </source>
</evidence>
<dbReference type="SUPFAM" id="SSF53098">
    <property type="entry name" value="Ribonuclease H-like"/>
    <property type="match status" value="1"/>
</dbReference>
<sequence>MTTNRSRARKRAHSSSNESPPDEEPSSIRPTSASPDSSDSDLDDDLQITGETNSATQTDGRDTATPTTKNPPRPAPKAPSAAAPKTSEDSSAKRARKTTSNIWDHFTAAGEGEKKKAICKYCRLEMTAKSSHGMMSLWRHIQRCSSSGSKAKQLLLHFNAKTNSSTWVFSQKDSRDLLTKLVISDKKPFTSVEHPIFKAFIALLQPRFKLHSCITLRKDVIDMYKSMKETIANEIASVDRIALTTDLWTSSNQTPFMVVSAHFISSDWKLHKQIISFKELPPPHTGLAISNQLVASIVEWKVMDKVSHVTVDNTSSNNVALACLAQILKDKSRSPPDLNGKFFHVRCAAHIINLIVKDGLKELSTAVSKIQDSVWHVKSTPARKKQFQDAIKETNIPTQALPSVDVPTRWNSMYIMLKSALPFKQAFINLSERDANYLNCPTDEEWNEISMMKDFLEVFNIATLKLGTTGSPSAHMLYMNMNQINRQLKQSIKSGPPYISSLIEPMQEKYDKYWKKMELFAGITFAFDPRYKLALLEFLLSDELGSDKNAIATRVKKIRDGIYLYLEESTVPIDTKGFDILDWWRINSLRFPTLSILAKSILMIPMTSIASESAFSTGGRVLNDTRNCLKPETLEALICGQDWIATNEGLHISNTDAIGYGESDGEDEETAS</sequence>
<comment type="subunit">
    <text evidence="2">Homodimer.</text>
</comment>
<dbReference type="SMART" id="SM00614">
    <property type="entry name" value="ZnF_BED"/>
    <property type="match status" value="1"/>
</dbReference>
<evidence type="ECO:0000256" key="4">
    <source>
        <dbReference type="ARBA" id="ARBA00022771"/>
    </source>
</evidence>
<evidence type="ECO:0000256" key="9">
    <source>
        <dbReference type="ARBA" id="ARBA00023242"/>
    </source>
</evidence>
<gene>
    <name evidence="13" type="ORF">PCANC_09980</name>
</gene>
<feature type="compositionally biased region" description="Basic residues" evidence="11">
    <location>
        <begin position="1"/>
        <end position="13"/>
    </location>
</feature>
<dbReference type="PANTHER" id="PTHR46481">
    <property type="entry name" value="ZINC FINGER BED DOMAIN-CONTAINING PROTEIN 4"/>
    <property type="match status" value="1"/>
</dbReference>
<reference evidence="13 14" key="1">
    <citation type="submission" date="2017-11" db="EMBL/GenBank/DDBJ databases">
        <title>De novo assembly and phasing of dikaryotic genomes from two isolates of Puccinia coronata f. sp. avenae, the causal agent of oat crown rust.</title>
        <authorList>
            <person name="Miller M.E."/>
            <person name="Zhang Y."/>
            <person name="Omidvar V."/>
            <person name="Sperschneider J."/>
            <person name="Schwessinger B."/>
            <person name="Raley C."/>
            <person name="Palmer J.M."/>
            <person name="Garnica D."/>
            <person name="Upadhyaya N."/>
            <person name="Rathjen J."/>
            <person name="Taylor J.M."/>
            <person name="Park R.F."/>
            <person name="Dodds P.N."/>
            <person name="Hirsch C.D."/>
            <person name="Kianian S.F."/>
            <person name="Figueroa M."/>
        </authorList>
    </citation>
    <scope>NUCLEOTIDE SEQUENCE [LARGE SCALE GENOMIC DNA]</scope>
    <source>
        <strain evidence="13">12NC29</strain>
    </source>
</reference>
<evidence type="ECO:0000256" key="10">
    <source>
        <dbReference type="PROSITE-ProRule" id="PRU00027"/>
    </source>
</evidence>
<dbReference type="EMBL" id="PGCJ01000817">
    <property type="protein sequence ID" value="PLW19193.1"/>
    <property type="molecule type" value="Genomic_DNA"/>
</dbReference>
<dbReference type="InterPro" id="IPR012337">
    <property type="entry name" value="RNaseH-like_sf"/>
</dbReference>
<keyword evidence="5" id="KW-0862">Zinc</keyword>
<dbReference type="PANTHER" id="PTHR46481:SF10">
    <property type="entry name" value="ZINC FINGER BED DOMAIN-CONTAINING PROTEIN 39"/>
    <property type="match status" value="1"/>
</dbReference>
<evidence type="ECO:0000256" key="2">
    <source>
        <dbReference type="ARBA" id="ARBA00011738"/>
    </source>
</evidence>
<dbReference type="Proteomes" id="UP000235388">
    <property type="component" value="Unassembled WGS sequence"/>
</dbReference>
<keyword evidence="9" id="KW-0539">Nucleus</keyword>
<comment type="caution">
    <text evidence="13">The sequence shown here is derived from an EMBL/GenBank/DDBJ whole genome shotgun (WGS) entry which is preliminary data.</text>
</comment>
<keyword evidence="7" id="KW-0238">DNA-binding</keyword>
<dbReference type="InterPro" id="IPR003656">
    <property type="entry name" value="Znf_BED"/>
</dbReference>
<feature type="region of interest" description="Disordered" evidence="11">
    <location>
        <begin position="1"/>
        <end position="98"/>
    </location>
</feature>
<evidence type="ECO:0000256" key="7">
    <source>
        <dbReference type="ARBA" id="ARBA00023125"/>
    </source>
</evidence>
<dbReference type="AlphaFoldDB" id="A0A2N5T117"/>
<feature type="domain" description="BED-type" evidence="12">
    <location>
        <begin position="97"/>
        <end position="164"/>
    </location>
</feature>
<keyword evidence="4 10" id="KW-0863">Zinc-finger</keyword>
<dbReference type="OrthoDB" id="3243659at2759"/>
<dbReference type="Pfam" id="PF02892">
    <property type="entry name" value="zf-BED"/>
    <property type="match status" value="1"/>
</dbReference>
<evidence type="ECO:0000256" key="8">
    <source>
        <dbReference type="ARBA" id="ARBA00023163"/>
    </source>
</evidence>
<keyword evidence="3" id="KW-0479">Metal-binding</keyword>
<organism evidence="13 14">
    <name type="scientific">Puccinia coronata f. sp. avenae</name>
    <dbReference type="NCBI Taxonomy" id="200324"/>
    <lineage>
        <taxon>Eukaryota</taxon>
        <taxon>Fungi</taxon>
        <taxon>Dikarya</taxon>
        <taxon>Basidiomycota</taxon>
        <taxon>Pucciniomycotina</taxon>
        <taxon>Pucciniomycetes</taxon>
        <taxon>Pucciniales</taxon>
        <taxon>Pucciniaceae</taxon>
        <taxon>Puccinia</taxon>
    </lineage>
</organism>
<dbReference type="GO" id="GO:0005634">
    <property type="term" value="C:nucleus"/>
    <property type="evidence" value="ECO:0007669"/>
    <property type="project" value="UniProtKB-SubCell"/>
</dbReference>
<accession>A0A2N5T117</accession>
<evidence type="ECO:0000256" key="5">
    <source>
        <dbReference type="ARBA" id="ARBA00022833"/>
    </source>
</evidence>